<organism evidence="14 15">
    <name type="scientific">Acetobacter peroxydans</name>
    <dbReference type="NCBI Taxonomy" id="104098"/>
    <lineage>
        <taxon>Bacteria</taxon>
        <taxon>Pseudomonadati</taxon>
        <taxon>Pseudomonadota</taxon>
        <taxon>Alphaproteobacteria</taxon>
        <taxon>Acetobacterales</taxon>
        <taxon>Acetobacteraceae</taxon>
        <taxon>Acetobacter</taxon>
    </lineage>
</organism>
<keyword evidence="11 12" id="KW-0472">Membrane</keyword>
<dbReference type="Pfam" id="PF13632">
    <property type="entry name" value="Glyco_trans_2_3"/>
    <property type="match status" value="1"/>
</dbReference>
<dbReference type="PANTHER" id="PTHR43867:SF5">
    <property type="entry name" value="GLUCANS BIOSYNTHESIS GLUCOSYLTRANSFERASE H"/>
    <property type="match status" value="1"/>
</dbReference>
<feature type="transmembrane region" description="Helical" evidence="12">
    <location>
        <begin position="51"/>
        <end position="70"/>
    </location>
</feature>
<evidence type="ECO:0000256" key="7">
    <source>
        <dbReference type="ARBA" id="ARBA00022676"/>
    </source>
</evidence>
<keyword evidence="6" id="KW-0997">Cell inner membrane</keyword>
<dbReference type="Gene3D" id="3.90.550.10">
    <property type="entry name" value="Spore Coat Polysaccharide Biosynthesis Protein SpsA, Chain A"/>
    <property type="match status" value="1"/>
</dbReference>
<accession>A0A4Y3TVM5</accession>
<comment type="similarity">
    <text evidence="3">Belongs to the glycosyltransferase 2 family. OpgH subfamily.</text>
</comment>
<evidence type="ECO:0000256" key="1">
    <source>
        <dbReference type="ARBA" id="ARBA00004429"/>
    </source>
</evidence>
<feature type="transmembrane region" description="Helical" evidence="12">
    <location>
        <begin position="496"/>
        <end position="519"/>
    </location>
</feature>
<dbReference type="Proteomes" id="UP000317730">
    <property type="component" value="Unassembled WGS sequence"/>
</dbReference>
<name>A0A4Y3TVM5_9PROT</name>
<protein>
    <recommendedName>
        <fullName evidence="4">Glucans biosynthesis glucosyltransferase H</fullName>
    </recommendedName>
</protein>
<reference evidence="14 15" key="1">
    <citation type="submission" date="2019-06" db="EMBL/GenBank/DDBJ databases">
        <title>Whole genome shotgun sequence of Acetobacter peroxydans NBRC 13755.</title>
        <authorList>
            <person name="Hosoyama A."/>
            <person name="Uohara A."/>
            <person name="Ohji S."/>
            <person name="Ichikawa N."/>
        </authorList>
    </citation>
    <scope>NUCLEOTIDE SEQUENCE [LARGE SCALE GENOMIC DNA]</scope>
    <source>
        <strain evidence="14 15">NBRC 13755</strain>
    </source>
</reference>
<feature type="transmembrane region" description="Helical" evidence="12">
    <location>
        <begin position="462"/>
        <end position="484"/>
    </location>
</feature>
<feature type="domain" description="Glycosyltransferase 2-like" evidence="13">
    <location>
        <begin position="236"/>
        <end position="448"/>
    </location>
</feature>
<dbReference type="NCBIfam" id="NF003956">
    <property type="entry name" value="PRK05454.1-3"/>
    <property type="match status" value="1"/>
</dbReference>
<dbReference type="InterPro" id="IPR050321">
    <property type="entry name" value="Glycosyltr_2/OpgH_subfam"/>
</dbReference>
<comment type="subcellular location">
    <subcellularLocation>
        <location evidence="1">Cell inner membrane</location>
        <topology evidence="1">Multi-pass membrane protein</topology>
    </subcellularLocation>
</comment>
<evidence type="ECO:0000313" key="14">
    <source>
        <dbReference type="EMBL" id="GEB85549.1"/>
    </source>
</evidence>
<evidence type="ECO:0000256" key="5">
    <source>
        <dbReference type="ARBA" id="ARBA00022475"/>
    </source>
</evidence>
<evidence type="ECO:0000256" key="2">
    <source>
        <dbReference type="ARBA" id="ARBA00005001"/>
    </source>
</evidence>
<dbReference type="GO" id="GO:0005886">
    <property type="term" value="C:plasma membrane"/>
    <property type="evidence" value="ECO:0007669"/>
    <property type="project" value="UniProtKB-SubCell"/>
</dbReference>
<keyword evidence="7" id="KW-0328">Glycosyltransferase</keyword>
<feature type="transmembrane region" description="Helical" evidence="12">
    <location>
        <begin position="575"/>
        <end position="597"/>
    </location>
</feature>
<dbReference type="InterPro" id="IPR001173">
    <property type="entry name" value="Glyco_trans_2-like"/>
</dbReference>
<evidence type="ECO:0000256" key="12">
    <source>
        <dbReference type="SAM" id="Phobius"/>
    </source>
</evidence>
<dbReference type="EMBL" id="BJMV01000006">
    <property type="protein sequence ID" value="GEB85549.1"/>
    <property type="molecule type" value="Genomic_DNA"/>
</dbReference>
<evidence type="ECO:0000256" key="3">
    <source>
        <dbReference type="ARBA" id="ARBA00009337"/>
    </source>
</evidence>
<dbReference type="NCBIfam" id="NF003962">
    <property type="entry name" value="PRK05454.2-5"/>
    <property type="match status" value="1"/>
</dbReference>
<dbReference type="SUPFAM" id="SSF53448">
    <property type="entry name" value="Nucleotide-diphospho-sugar transferases"/>
    <property type="match status" value="1"/>
</dbReference>
<evidence type="ECO:0000256" key="6">
    <source>
        <dbReference type="ARBA" id="ARBA00022519"/>
    </source>
</evidence>
<dbReference type="PANTHER" id="PTHR43867">
    <property type="entry name" value="CELLULOSE SYNTHASE CATALYTIC SUBUNIT A [UDP-FORMING]"/>
    <property type="match status" value="1"/>
</dbReference>
<dbReference type="CDD" id="cd04191">
    <property type="entry name" value="Glucan_BSP_MdoH"/>
    <property type="match status" value="1"/>
</dbReference>
<dbReference type="RefSeq" id="WP_141375904.1">
    <property type="nucleotide sequence ID" value="NZ_BAPL01000005.1"/>
</dbReference>
<dbReference type="OrthoDB" id="9775281at2"/>
<keyword evidence="15" id="KW-1185">Reference proteome</keyword>
<dbReference type="GO" id="GO:0016758">
    <property type="term" value="F:hexosyltransferase activity"/>
    <property type="evidence" value="ECO:0007669"/>
    <property type="project" value="TreeGrafter"/>
</dbReference>
<evidence type="ECO:0000256" key="4">
    <source>
        <dbReference type="ARBA" id="ARBA00020585"/>
    </source>
</evidence>
<keyword evidence="9 12" id="KW-0812">Transmembrane</keyword>
<proteinExistence type="inferred from homology"/>
<dbReference type="AlphaFoldDB" id="A0A4Y3TVM5"/>
<evidence type="ECO:0000313" key="15">
    <source>
        <dbReference type="Proteomes" id="UP000317730"/>
    </source>
</evidence>
<feature type="transmembrane region" description="Helical" evidence="12">
    <location>
        <begin position="407"/>
        <end position="432"/>
    </location>
</feature>
<comment type="pathway">
    <text evidence="2">Glycan metabolism; osmoregulated periplasmic glucan (OPG) biosynthesis.</text>
</comment>
<evidence type="ECO:0000256" key="9">
    <source>
        <dbReference type="ARBA" id="ARBA00022692"/>
    </source>
</evidence>
<keyword evidence="8 14" id="KW-0808">Transferase</keyword>
<feature type="transmembrane region" description="Helical" evidence="12">
    <location>
        <begin position="90"/>
        <end position="116"/>
    </location>
</feature>
<evidence type="ECO:0000256" key="10">
    <source>
        <dbReference type="ARBA" id="ARBA00022989"/>
    </source>
</evidence>
<evidence type="ECO:0000256" key="11">
    <source>
        <dbReference type="ARBA" id="ARBA00023136"/>
    </source>
</evidence>
<gene>
    <name evidence="14" type="primary">opgH</name>
    <name evidence="14" type="ORF">APE01nite_13460</name>
</gene>
<evidence type="ECO:0000259" key="13">
    <source>
        <dbReference type="Pfam" id="PF13632"/>
    </source>
</evidence>
<sequence>MDAMSGTTAQETPFHALPPEAPLAMPVQDLHALPDREGRGRRPATSPHSIVLRRLAVIGSAVLMTAYGAWRIHKVMDDAGGISTLGVIMQVLFVALFMWIALAFTSSVAGFCSLVLRGGLGLGIRRSGPLPRLERRTALLLPTYNEPPERVMAGLKAIYTSLEQTGELAAFDLFILSDTTNPDVWVQEEAAFLALRASTGGDQHIFYRRRHANIERKAGNVGEWVRRFGGAYDHMVTLDADSVMSGETLVRMAAAMERNPGVGLIQTLPVIVGGTTLFARMQQFAGRVYGPVIAYGIAWWHGSEGNYWGHNAIIRTRAFASQAGLPHVPGKPPFGGHILSHDFVEAALMRRGGWAIHMIPALDGSYEESPPTLTDVAIRDRRWCQGNLQHVKVLPTRGLHWISRMHMVVGIGAYVTSPLWLVFLLTGILISLQAHFQRPEYFGDTKTLYPHWPHVDPVQAKYVFIGTMLVLLAPKMLAYIALLLDPAARRGCGGAVRAALSVLTETLIGGLVAPIAMLIQTSGVLSILSGHDSGWNTQRRDDGGIPLMDIVRQYGRFTLFGLALGTGAWVVSPSLFFWMTPVLLGLVFSIPLVALTSSRAVGLDFRRAGLLLVPEETAPPPVLNLLAAAESSIEAQAKAVPSLPGDSLKALRADARLARAHLAMLPPPRKAGEAINPDQLVGLVKLGEAGTLTNALRVLSPKEKAAVLGTAQGVETVLHLPD</sequence>
<keyword evidence="5" id="KW-1003">Cell membrane</keyword>
<dbReference type="InterPro" id="IPR029044">
    <property type="entry name" value="Nucleotide-diphossugar_trans"/>
</dbReference>
<dbReference type="NCBIfam" id="NF003958">
    <property type="entry name" value="PRK05454.2-1"/>
    <property type="match status" value="1"/>
</dbReference>
<evidence type="ECO:0000256" key="8">
    <source>
        <dbReference type="ARBA" id="ARBA00022679"/>
    </source>
</evidence>
<comment type="caution">
    <text evidence="14">The sequence shown here is derived from an EMBL/GenBank/DDBJ whole genome shotgun (WGS) entry which is preliminary data.</text>
</comment>
<keyword evidence="10 12" id="KW-1133">Transmembrane helix</keyword>